<dbReference type="InterPro" id="IPR005243">
    <property type="entry name" value="THIRX-like_proc"/>
</dbReference>
<dbReference type="PANTHER" id="PTHR36450:SF1">
    <property type="entry name" value="THIOREDOXIN"/>
    <property type="match status" value="1"/>
</dbReference>
<evidence type="ECO:0000313" key="2">
    <source>
        <dbReference type="EMBL" id="EEA84540.1"/>
    </source>
</evidence>
<sequence length="110" mass="12176">MGLFGFGKNKKKDEIEKEVIKGENTNLSDKKVSIKVLGEGCEKCDKVNDNVKEAVEILNLDADIEKIEDLIEIVTYGVMSTPGIVINEKVVSVGKILKTDEIVELLKKNI</sequence>
<protein>
    <submittedName>
        <fullName evidence="2">Redox-active disulfide protein 2</fullName>
    </submittedName>
</protein>
<dbReference type="SUPFAM" id="SSF52833">
    <property type="entry name" value="Thioredoxin-like"/>
    <property type="match status" value="1"/>
</dbReference>
<proteinExistence type="predicted"/>
<dbReference type="Pfam" id="PF13192">
    <property type="entry name" value="Thioredoxin_3"/>
    <property type="match status" value="1"/>
</dbReference>
<keyword evidence="3" id="KW-1185">Reference proteome</keyword>
<dbReference type="Proteomes" id="UP000003178">
    <property type="component" value="Unassembled WGS sequence"/>
</dbReference>
<organism evidence="2 3">
    <name type="scientific">Peptacetobacter hiranonis (strain DSM 13275 / JCM 10541 / KCTC 15199 / TO-931)</name>
    <name type="common">Clostridium hiranonis</name>
    <dbReference type="NCBI Taxonomy" id="500633"/>
    <lineage>
        <taxon>Bacteria</taxon>
        <taxon>Bacillati</taxon>
        <taxon>Bacillota</taxon>
        <taxon>Clostridia</taxon>
        <taxon>Peptostreptococcales</taxon>
        <taxon>Peptostreptococcaceae</taxon>
        <taxon>Peptacetobacter</taxon>
    </lineage>
</organism>
<reference evidence="2 3" key="1">
    <citation type="submission" date="2008-09" db="EMBL/GenBank/DDBJ databases">
        <authorList>
            <person name="Fulton L."/>
            <person name="Clifton S."/>
            <person name="Fulton B."/>
            <person name="Xu J."/>
            <person name="Minx P."/>
            <person name="Pepin K.H."/>
            <person name="Johnson M."/>
            <person name="Thiruvilangam P."/>
            <person name="Bhonagiri V."/>
            <person name="Nash W.E."/>
            <person name="Mardis E.R."/>
            <person name="Wilson R.K."/>
        </authorList>
    </citation>
    <scope>NUCLEOTIDE SEQUENCE [LARGE SCALE GENOMIC DNA]</scope>
    <source>
        <strain evidence="2 3">DSM 13275</strain>
    </source>
</reference>
<dbReference type="RefSeq" id="WP_006440631.1">
    <property type="nucleotide sequence ID" value="NZ_DS995358.1"/>
</dbReference>
<dbReference type="NCBIfam" id="TIGR00412">
    <property type="entry name" value="redox_disulf_2"/>
    <property type="match status" value="1"/>
</dbReference>
<dbReference type="OrthoDB" id="9800630at2"/>
<gene>
    <name evidence="2" type="ORF">CLOHIR_01771</name>
</gene>
<accession>B6G0W5</accession>
<dbReference type="eggNOG" id="COG0526">
    <property type="taxonomic scope" value="Bacteria"/>
</dbReference>
<name>B6G0W5_PEPHT</name>
<dbReference type="Gene3D" id="3.40.30.10">
    <property type="entry name" value="Glutaredoxin"/>
    <property type="match status" value="1"/>
</dbReference>
<dbReference type="STRING" id="500633.CLOHIR_01771"/>
<dbReference type="AlphaFoldDB" id="B6G0W5"/>
<comment type="caution">
    <text evidence="2">The sequence shown here is derived from an EMBL/GenBank/DDBJ whole genome shotgun (WGS) entry which is preliminary data.</text>
</comment>
<dbReference type="InterPro" id="IPR036249">
    <property type="entry name" value="Thioredoxin-like_sf"/>
</dbReference>
<dbReference type="InterPro" id="IPR012336">
    <property type="entry name" value="Thioredoxin-like_fold"/>
</dbReference>
<dbReference type="PANTHER" id="PTHR36450">
    <property type="entry name" value="THIOREDOXIN"/>
    <property type="match status" value="1"/>
</dbReference>
<evidence type="ECO:0000259" key="1">
    <source>
        <dbReference type="Pfam" id="PF13192"/>
    </source>
</evidence>
<reference evidence="2 3" key="2">
    <citation type="submission" date="2008-10" db="EMBL/GenBank/DDBJ databases">
        <title>Draft genome sequence of Clostridium hiranonis (DSM 13275).</title>
        <authorList>
            <person name="Sudarsanam P."/>
            <person name="Ley R."/>
            <person name="Guruge J."/>
            <person name="Turnbaugh P.J."/>
            <person name="Mahowald M."/>
            <person name="Liep D."/>
            <person name="Gordon J."/>
        </authorList>
    </citation>
    <scope>NUCLEOTIDE SEQUENCE [LARGE SCALE GENOMIC DNA]</scope>
    <source>
        <strain evidence="2 3">DSM 13275</strain>
    </source>
</reference>
<evidence type="ECO:0000313" key="3">
    <source>
        <dbReference type="Proteomes" id="UP000003178"/>
    </source>
</evidence>
<dbReference type="EMBL" id="ABWP01000070">
    <property type="protein sequence ID" value="EEA84540.1"/>
    <property type="molecule type" value="Genomic_DNA"/>
</dbReference>
<feature type="domain" description="Thioredoxin-like fold" evidence="1">
    <location>
        <begin position="33"/>
        <end position="107"/>
    </location>
</feature>
<dbReference type="HOGENOM" id="CLU_090389_18_0_9"/>